<comment type="caution">
    <text evidence="1">The sequence shown here is derived from an EMBL/GenBank/DDBJ whole genome shotgun (WGS) entry which is preliminary data.</text>
</comment>
<gene>
    <name evidence="1" type="ORF">LV83_02982</name>
</gene>
<evidence type="ECO:0000313" key="1">
    <source>
        <dbReference type="EMBL" id="RAI88064.1"/>
    </source>
</evidence>
<reference evidence="1 2" key="1">
    <citation type="submission" date="2018-06" db="EMBL/GenBank/DDBJ databases">
        <title>Genomic Encyclopedia of Archaeal and Bacterial Type Strains, Phase II (KMG-II): from individual species to whole genera.</title>
        <authorList>
            <person name="Goeker M."/>
        </authorList>
    </citation>
    <scope>NUCLEOTIDE SEQUENCE [LARGE SCALE GENOMIC DNA]</scope>
    <source>
        <strain evidence="1 2">DSM 23446</strain>
    </source>
</reference>
<proteinExistence type="predicted"/>
<keyword evidence="2" id="KW-1185">Reference proteome</keyword>
<organism evidence="1 2">
    <name type="scientific">Algoriphagus yeomjeoni</name>
    <dbReference type="NCBI Taxonomy" id="291403"/>
    <lineage>
        <taxon>Bacteria</taxon>
        <taxon>Pseudomonadati</taxon>
        <taxon>Bacteroidota</taxon>
        <taxon>Cytophagia</taxon>
        <taxon>Cytophagales</taxon>
        <taxon>Cyclobacteriaceae</taxon>
        <taxon>Algoriphagus</taxon>
    </lineage>
</organism>
<accession>A0A327PA70</accession>
<name>A0A327PA70_9BACT</name>
<dbReference type="RefSeq" id="WP_111612312.1">
    <property type="nucleotide sequence ID" value="NZ_QLLK01000008.1"/>
</dbReference>
<dbReference type="EMBL" id="QLLK01000008">
    <property type="protein sequence ID" value="RAI88064.1"/>
    <property type="molecule type" value="Genomic_DNA"/>
</dbReference>
<protein>
    <submittedName>
        <fullName evidence="1">Uncharacterized protein</fullName>
    </submittedName>
</protein>
<dbReference type="AlphaFoldDB" id="A0A327PA70"/>
<evidence type="ECO:0000313" key="2">
    <source>
        <dbReference type="Proteomes" id="UP000249610"/>
    </source>
</evidence>
<sequence length="118" mass="13359">MGKVNKQIVKGKISIIFLSRIADLNDRKKELQEAGDPKPIGLIYNFSELALGIEMRNATITAIMRCQSLPLFTTILKCLDTFDIDLKTFGKLYLEIPDNKALAHCQKMEKLYPGKKTK</sequence>
<dbReference type="OrthoDB" id="826069at2"/>
<dbReference type="Proteomes" id="UP000249610">
    <property type="component" value="Unassembled WGS sequence"/>
</dbReference>